<keyword evidence="1" id="KW-0812">Transmembrane</keyword>
<keyword evidence="1" id="KW-0472">Membrane</keyword>
<name>A0A0A9X1U1_LYGHE</name>
<feature type="transmembrane region" description="Helical" evidence="1">
    <location>
        <begin position="35"/>
        <end position="53"/>
    </location>
</feature>
<dbReference type="EMBL" id="GBHO01032539">
    <property type="protein sequence ID" value="JAG11065.1"/>
    <property type="molecule type" value="Transcribed_RNA"/>
</dbReference>
<evidence type="ECO:0000313" key="2">
    <source>
        <dbReference type="EMBL" id="JAG11065.1"/>
    </source>
</evidence>
<gene>
    <name evidence="2" type="ORF">CM83_5073</name>
</gene>
<proteinExistence type="predicted"/>
<reference evidence="2" key="2">
    <citation type="submission" date="2014-07" db="EMBL/GenBank/DDBJ databases">
        <authorList>
            <person name="Hull J."/>
        </authorList>
    </citation>
    <scope>NUCLEOTIDE SEQUENCE</scope>
</reference>
<organism evidence="2">
    <name type="scientific">Lygus hesperus</name>
    <name type="common">Western plant bug</name>
    <dbReference type="NCBI Taxonomy" id="30085"/>
    <lineage>
        <taxon>Eukaryota</taxon>
        <taxon>Metazoa</taxon>
        <taxon>Ecdysozoa</taxon>
        <taxon>Arthropoda</taxon>
        <taxon>Hexapoda</taxon>
        <taxon>Insecta</taxon>
        <taxon>Pterygota</taxon>
        <taxon>Neoptera</taxon>
        <taxon>Paraneoptera</taxon>
        <taxon>Hemiptera</taxon>
        <taxon>Heteroptera</taxon>
        <taxon>Panheteroptera</taxon>
        <taxon>Cimicomorpha</taxon>
        <taxon>Miridae</taxon>
        <taxon>Mirini</taxon>
        <taxon>Lygus</taxon>
    </lineage>
</organism>
<feature type="transmembrane region" description="Helical" evidence="1">
    <location>
        <begin position="7"/>
        <end position="23"/>
    </location>
</feature>
<sequence>MAVDQELLAYSLLLACTCVWNFVSKAVKDKIWTTIGHFLFLATGGLGAALAITGNSDTRNIYNYAFFGSQTAGVDFLMIDICIMCGVDSEMALLNLVPPLIDIVMKNFVDSNWQLVTPATHVVSLGLMCFFGFRDEKYVLIVAAVGFLLAIAHLWKKNDDISITHVFNAVGLIFAGLFLRGKDLRD</sequence>
<reference evidence="2" key="1">
    <citation type="journal article" date="2014" name="PLoS ONE">
        <title>Transcriptome-Based Identification of ABC Transporters in the Western Tarnished Plant Bug Lygus hesperus.</title>
        <authorList>
            <person name="Hull J.J."/>
            <person name="Chaney K."/>
            <person name="Geib S.M."/>
            <person name="Fabrick J.A."/>
            <person name="Brent C.S."/>
            <person name="Walsh D."/>
            <person name="Lavine L.C."/>
        </authorList>
    </citation>
    <scope>NUCLEOTIDE SEQUENCE</scope>
</reference>
<keyword evidence="1" id="KW-1133">Transmembrane helix</keyword>
<accession>A0A0A9X1U1</accession>
<evidence type="ECO:0000256" key="1">
    <source>
        <dbReference type="SAM" id="Phobius"/>
    </source>
</evidence>
<feature type="non-terminal residue" evidence="2">
    <location>
        <position position="186"/>
    </location>
</feature>
<dbReference type="AlphaFoldDB" id="A0A0A9X1U1"/>
<protein>
    <submittedName>
        <fullName evidence="2">Uncharacterized protein</fullName>
    </submittedName>
</protein>
<feature type="transmembrane region" description="Helical" evidence="1">
    <location>
        <begin position="138"/>
        <end position="155"/>
    </location>
</feature>
<feature type="transmembrane region" description="Helical" evidence="1">
    <location>
        <begin position="161"/>
        <end position="179"/>
    </location>
</feature>